<keyword evidence="10" id="KW-1185">Reference proteome</keyword>
<dbReference type="Proteomes" id="UP001596303">
    <property type="component" value="Unassembled WGS sequence"/>
</dbReference>
<dbReference type="PANTHER" id="PTHR47529:SF1">
    <property type="entry name" value="PERIPLASMIC CHAPERONE PPID"/>
    <property type="match status" value="1"/>
</dbReference>
<dbReference type="RefSeq" id="WP_377381703.1">
    <property type="nucleotide sequence ID" value="NZ_JBHSSW010000066.1"/>
</dbReference>
<dbReference type="Pfam" id="PF13145">
    <property type="entry name" value="Rotamase_2"/>
    <property type="match status" value="1"/>
</dbReference>
<accession>A0ABW1SEX0</accession>
<dbReference type="GO" id="GO:0003755">
    <property type="term" value="F:peptidyl-prolyl cis-trans isomerase activity"/>
    <property type="evidence" value="ECO:0007669"/>
    <property type="project" value="UniProtKB-EC"/>
</dbReference>
<dbReference type="Pfam" id="PF13624">
    <property type="entry name" value="SurA_N_3"/>
    <property type="match status" value="1"/>
</dbReference>
<dbReference type="InterPro" id="IPR000297">
    <property type="entry name" value="PPIase_PpiC"/>
</dbReference>
<evidence type="ECO:0000256" key="7">
    <source>
        <dbReference type="ARBA" id="ARBA00038408"/>
    </source>
</evidence>
<organism evidence="9 10">
    <name type="scientific">Ponticaulis profundi</name>
    <dbReference type="NCBI Taxonomy" id="2665222"/>
    <lineage>
        <taxon>Bacteria</taxon>
        <taxon>Pseudomonadati</taxon>
        <taxon>Pseudomonadota</taxon>
        <taxon>Alphaproteobacteria</taxon>
        <taxon>Hyphomonadales</taxon>
        <taxon>Hyphomonadaceae</taxon>
        <taxon>Ponticaulis</taxon>
    </lineage>
</organism>
<reference evidence="10" key="1">
    <citation type="journal article" date="2019" name="Int. J. Syst. Evol. Microbiol.">
        <title>The Global Catalogue of Microorganisms (GCM) 10K type strain sequencing project: providing services to taxonomists for standard genome sequencing and annotation.</title>
        <authorList>
            <consortium name="The Broad Institute Genomics Platform"/>
            <consortium name="The Broad Institute Genome Sequencing Center for Infectious Disease"/>
            <person name="Wu L."/>
            <person name="Ma J."/>
        </authorList>
    </citation>
    <scope>NUCLEOTIDE SEQUENCE [LARGE SCALE GENOMIC DNA]</scope>
    <source>
        <strain evidence="10">CGMCC-1.15741</strain>
    </source>
</reference>
<evidence type="ECO:0000256" key="4">
    <source>
        <dbReference type="ARBA" id="ARBA00022989"/>
    </source>
</evidence>
<evidence type="ECO:0000256" key="3">
    <source>
        <dbReference type="ARBA" id="ARBA00022692"/>
    </source>
</evidence>
<evidence type="ECO:0000313" key="9">
    <source>
        <dbReference type="EMBL" id="MFC6199974.1"/>
    </source>
</evidence>
<keyword evidence="6" id="KW-0143">Chaperone</keyword>
<evidence type="ECO:0000313" key="10">
    <source>
        <dbReference type="Proteomes" id="UP001596303"/>
    </source>
</evidence>
<evidence type="ECO:0000256" key="1">
    <source>
        <dbReference type="ARBA" id="ARBA00004401"/>
    </source>
</evidence>
<keyword evidence="4" id="KW-1133">Transmembrane helix</keyword>
<name>A0ABW1SEX0_9PROT</name>
<keyword evidence="2" id="KW-1003">Cell membrane</keyword>
<gene>
    <name evidence="9" type="ORF">ACFQDM_18015</name>
</gene>
<keyword evidence="9" id="KW-0413">Isomerase</keyword>
<evidence type="ECO:0000259" key="8">
    <source>
        <dbReference type="Pfam" id="PF13145"/>
    </source>
</evidence>
<evidence type="ECO:0000256" key="5">
    <source>
        <dbReference type="ARBA" id="ARBA00023136"/>
    </source>
</evidence>
<comment type="subcellular location">
    <subcellularLocation>
        <location evidence="1">Cell membrane</location>
        <topology evidence="1">Single-pass type II membrane protein</topology>
    </subcellularLocation>
</comment>
<dbReference type="Gene3D" id="1.10.4030.10">
    <property type="entry name" value="Porin chaperone SurA, peptide-binding domain"/>
    <property type="match status" value="1"/>
</dbReference>
<sequence>MLTVFRNLIRSKVALVLIGLLILSLAVWGITDIFKPGLGASLVKAGNRTVEVSDVDRYANNFVRSQQNQGNDVTKQDLVQSGRLDQIINLLADRQLTAAYFDKLGISASDKAATQLVRSMDAARNEITGEFDVDTFRNLIAQQGYSETQFERAILDDLTFDLVENGISAALQPSDAISDLWNIYQAEARNIAFFITTPEDLPEAVDPPTDEELEAFYAESEAALTEPERRQFSVIALNETDFYHQVTIDDADLRNEYEAQQRRFSLPGTRTYEVARFDDPDRARQALGPLLGGNDFASVVTDGAARVEAPVTSEQSEISDQALAQAVFQSPVNVWSGPVQALDGRWALFRVTEEEAGEAIPFEDVKEEIRRELTSSRAQRMLTRAIDDIDDAVGAGLKVEEMADILGSPVFTYPPVDQRGRTKDGMLIRNLSTLEGALEYGFQLFPNETSDRREGEGTQYVIQLDKIVEPRIPELDEIREELRNALQIRRTQEAFAEFVEGIQERIDSGASSLTVEAEALDRSVERPPQAITRQSGAALGFSQSAVGQIFSAKLDEAFAAPLQSGLLIGTVEAIQVPDAQALENMRSETRANLVPVISNDLLRGLSSEAEKNIDYEINSQMIETYLSELQVTE</sequence>
<feature type="domain" description="PpiC" evidence="8">
    <location>
        <begin position="248"/>
        <end position="367"/>
    </location>
</feature>
<dbReference type="EMBL" id="JBHSSW010000066">
    <property type="protein sequence ID" value="MFC6199974.1"/>
    <property type="molecule type" value="Genomic_DNA"/>
</dbReference>
<keyword evidence="5" id="KW-0472">Membrane</keyword>
<dbReference type="SUPFAM" id="SSF109998">
    <property type="entry name" value="Triger factor/SurA peptide-binding domain-like"/>
    <property type="match status" value="1"/>
</dbReference>
<dbReference type="EC" id="5.2.1.8" evidence="9"/>
<evidence type="ECO:0000256" key="6">
    <source>
        <dbReference type="ARBA" id="ARBA00023186"/>
    </source>
</evidence>
<dbReference type="InterPro" id="IPR027304">
    <property type="entry name" value="Trigger_fact/SurA_dom_sf"/>
</dbReference>
<protein>
    <submittedName>
        <fullName evidence="9">Peptidylprolyl isomerase</fullName>
        <ecNumber evidence="9">5.2.1.8</ecNumber>
    </submittedName>
</protein>
<comment type="caution">
    <text evidence="9">The sequence shown here is derived from an EMBL/GenBank/DDBJ whole genome shotgun (WGS) entry which is preliminary data.</text>
</comment>
<comment type="similarity">
    <text evidence="7">Belongs to the PpiD chaperone family.</text>
</comment>
<keyword evidence="3" id="KW-0812">Transmembrane</keyword>
<dbReference type="PANTHER" id="PTHR47529">
    <property type="entry name" value="PEPTIDYL-PROLYL CIS-TRANS ISOMERASE D"/>
    <property type="match status" value="1"/>
</dbReference>
<evidence type="ECO:0000256" key="2">
    <source>
        <dbReference type="ARBA" id="ARBA00022475"/>
    </source>
</evidence>
<proteinExistence type="inferred from homology"/>
<dbReference type="InterPro" id="IPR052029">
    <property type="entry name" value="PpiD_chaperone"/>
</dbReference>